<dbReference type="RefSeq" id="WP_203821868.1">
    <property type="nucleotide sequence ID" value="NZ_BAAABP010000092.1"/>
</dbReference>
<dbReference type="Proteomes" id="UP000598174">
    <property type="component" value="Unassembled WGS sequence"/>
</dbReference>
<dbReference type="AlphaFoldDB" id="A0A919J8I2"/>
<gene>
    <name evidence="1" type="ORF">Afe05nite_73490</name>
</gene>
<evidence type="ECO:0000313" key="1">
    <source>
        <dbReference type="EMBL" id="GIE15509.1"/>
    </source>
</evidence>
<dbReference type="EMBL" id="BOMM01000067">
    <property type="protein sequence ID" value="GIE15509.1"/>
    <property type="molecule type" value="Genomic_DNA"/>
</dbReference>
<sequence length="278" mass="29740">MAYPAERAVRNGADLDFRNRGGLDRDDRYRREGAGQVRRMPPAAEEFTADDLTARPMSSAAMTAASNLITAAGAGPYPLIVLPAPPVPRSVHFACSGRPRLTETTIDRSGGTMFTTRVARIIAGVAVASAASAVMVAGGPASASPSTATVAVRDLGARPDLACARVKSPTQPQVYVIDPEGYRRWIPNPATYESLFRSWEGIVVSLETNQIAERAPLDDGAFLGKAESQPHVYLVSNGMKRWIINMGVFDKGWFTGARMKTLPDAAMAAIPTGPYWSC</sequence>
<evidence type="ECO:0000313" key="2">
    <source>
        <dbReference type="Proteomes" id="UP000598174"/>
    </source>
</evidence>
<name>A0A919J8I2_9ACTN</name>
<proteinExistence type="predicted"/>
<accession>A0A919J8I2</accession>
<keyword evidence="2" id="KW-1185">Reference proteome</keyword>
<comment type="caution">
    <text evidence="1">The sequence shown here is derived from an EMBL/GenBank/DDBJ whole genome shotgun (WGS) entry which is preliminary data.</text>
</comment>
<reference evidence="1" key="1">
    <citation type="submission" date="2021-01" db="EMBL/GenBank/DDBJ databases">
        <title>Whole genome shotgun sequence of Actinoplanes ferrugineus NBRC 15555.</title>
        <authorList>
            <person name="Komaki H."/>
            <person name="Tamura T."/>
        </authorList>
    </citation>
    <scope>NUCLEOTIDE SEQUENCE</scope>
    <source>
        <strain evidence="1">NBRC 15555</strain>
    </source>
</reference>
<protein>
    <submittedName>
        <fullName evidence="1">Uncharacterized protein</fullName>
    </submittedName>
</protein>
<organism evidence="1 2">
    <name type="scientific">Paractinoplanes ferrugineus</name>
    <dbReference type="NCBI Taxonomy" id="113564"/>
    <lineage>
        <taxon>Bacteria</taxon>
        <taxon>Bacillati</taxon>
        <taxon>Actinomycetota</taxon>
        <taxon>Actinomycetes</taxon>
        <taxon>Micromonosporales</taxon>
        <taxon>Micromonosporaceae</taxon>
        <taxon>Paractinoplanes</taxon>
    </lineage>
</organism>